<dbReference type="NCBIfam" id="NF038325">
    <property type="entry name" value="DISARM_DrmAS"/>
    <property type="match status" value="1"/>
</dbReference>
<evidence type="ECO:0000313" key="4">
    <source>
        <dbReference type="Proteomes" id="UP000217986"/>
    </source>
</evidence>
<dbReference type="RefSeq" id="WP_095613376.1">
    <property type="nucleotide sequence ID" value="NZ_MVOG01000017.1"/>
</dbReference>
<name>A0A2A2EJX3_9BIFI</name>
<dbReference type="AlphaFoldDB" id="A0A2A2EJX3"/>
<comment type="caution">
    <text evidence="3">The sequence shown here is derived from an EMBL/GenBank/DDBJ whole genome shotgun (WGS) entry which is preliminary data.</text>
</comment>
<dbReference type="Pfam" id="PF00271">
    <property type="entry name" value="Helicase_C"/>
    <property type="match status" value="1"/>
</dbReference>
<keyword evidence="3" id="KW-0067">ATP-binding</keyword>
<gene>
    <name evidence="3" type="ORF">B1400_1023</name>
</gene>
<keyword evidence="3" id="KW-0378">Hydrolase</keyword>
<dbReference type="Proteomes" id="UP000217986">
    <property type="component" value="Unassembled WGS sequence"/>
</dbReference>
<dbReference type="CDD" id="cd18785">
    <property type="entry name" value="SF2_C"/>
    <property type="match status" value="1"/>
</dbReference>
<feature type="compositionally biased region" description="Basic and acidic residues" evidence="1">
    <location>
        <begin position="1224"/>
        <end position="1238"/>
    </location>
</feature>
<protein>
    <submittedName>
        <fullName evidence="3">Helicase</fullName>
    </submittedName>
</protein>
<evidence type="ECO:0000313" key="3">
    <source>
        <dbReference type="EMBL" id="PAU69282.1"/>
    </source>
</evidence>
<dbReference type="InterPro" id="IPR027417">
    <property type="entry name" value="P-loop_NTPase"/>
</dbReference>
<feature type="compositionally biased region" description="Acidic residues" evidence="1">
    <location>
        <begin position="65"/>
        <end position="78"/>
    </location>
</feature>
<dbReference type="SUPFAM" id="SSF52540">
    <property type="entry name" value="P-loop containing nucleoside triphosphate hydrolases"/>
    <property type="match status" value="1"/>
</dbReference>
<sequence>MVQHTPPFDLTEPLDGSSYMCRENLQDILERELLGPAQGDTELLETRPQNKYILGRIAPARVELDEQDAGNQDSEDGDNTQTAGSDGEDDDASPRRGLMIPSSMGLRFQVPDNLDAFTVHCSWARYEDEKVEVEDGGGKKTTTRYRRVPLEASVKIPLKDLRDGVTAPFPVRDHVVLRIDRYDDPEHKRCLIEIALCNDMESEKPVPTSKWMFQTQLNVDADGRAMFLPVHDWNEDASFEDEPDYEQRCLRLQYRDRLEFAVGRTCSVDWTVSSEHPRRATNVRTTWMPTADIPQTEARMVDGVELDMTKLATMDGEQLHAVLSSIEEEYTAWLQKQEESIDALPAHLRATARDVVGTARLVSEQLRDGIEFLCGDAEAQHCFRFMNAVMAEQRVHTQISALRANDETLSVDEARARVLACSYPHHWRMFQLAFILMQIHALTEPHIAQRSGEGVAAQAQLLFFPTGGGKTEAYLGLAAYSFVIRRRQGVIGEGADKLDGSEGVTVLMRYTLRLLTSQQFQRASTLVCAAELERCKDPKTWGEEPFRIGLWVGTSVTPKRVEEAAEEIRKSYERANVNPSVLQIMTCPWCGNALTGADVKADRTLGRVYIRCSDTRGTCPFAEGGAVKEGIPVLMTDEEIYRLVPAFVIATVDKFARLAREGMASSLFGYVGRKCDRHGYVSKLNRLGKSDFRNCDLQDGSCHKATKDYPVARIHPATRLRPPDLIIQDELHLITGALGTSVGLFEAAIDVMCTWKDGEDREIRPLIIASSATVRNAPDQVHKLYARSTTMFPPQVLDASDTFFSHEKPCGRATPGRRYIGLSTTGVRLSAAEIHTAETLLKGAQLLMDSPGGGNAADPYMTLVAYFSTVRELAGMARFMQDDISLHTRQGRIGSHLPHRSGIDAGNLRVGELTSRISSGDIVRTLNEMSASFDVEYDANLAGAPNKELDVKEPSRKRRTSKDMHPFDAVLATSMLQVGVDVPRLGLMMVVGQPKNTAEYIQASSRVGRDASHPGLVVTVGNWARPRDLAHYEQFKAYHESFYARVEPLSVTPFSATSLDRGLDGLLVSAARVMDATSQDGLNPEMNARCVLEKEGAKCLENVVERLSKRICDAGGEEASQEAERYLRDSVDRWKLLAQEDAKKKVVLAYDRVPEDDDKYDRLIRSAEQLAESDDGTTGQRFVVANSMREVQPEINILVSPDPNRLKFDDSGDDLQWQYQTAPAHDKKDKDKKESNHE</sequence>
<dbReference type="InterPro" id="IPR001650">
    <property type="entry name" value="Helicase_C-like"/>
</dbReference>
<feature type="region of interest" description="Disordered" evidence="1">
    <location>
        <begin position="1200"/>
        <end position="1238"/>
    </location>
</feature>
<keyword evidence="3" id="KW-0547">Nucleotide-binding</keyword>
<reference evidence="3 4" key="1">
    <citation type="journal article" date="2017" name="ISME J.">
        <title>Unveiling bifidobacterial biogeography across the mammalian branch of the tree of life.</title>
        <authorList>
            <person name="Milani C."/>
            <person name="Mangifesta M."/>
            <person name="Mancabelli L."/>
            <person name="Lugli G.A."/>
            <person name="James K."/>
            <person name="Duranti S."/>
            <person name="Turroni F."/>
            <person name="Ferrario C."/>
            <person name="Ossiprandi M.C."/>
            <person name="van Sinderen D."/>
            <person name="Ventura M."/>
        </authorList>
    </citation>
    <scope>NUCLEOTIDE SEQUENCE [LARGE SCALE GENOMIC DNA]</scope>
    <source>
        <strain evidence="3 4">70</strain>
    </source>
</reference>
<keyword evidence="3" id="KW-0347">Helicase</keyword>
<accession>A0A2A2EJX3</accession>
<evidence type="ECO:0000256" key="1">
    <source>
        <dbReference type="SAM" id="MobiDB-lite"/>
    </source>
</evidence>
<organism evidence="3 4">
    <name type="scientific">Bifidobacterium italicum</name>
    <dbReference type="NCBI Taxonomy" id="1960968"/>
    <lineage>
        <taxon>Bacteria</taxon>
        <taxon>Bacillati</taxon>
        <taxon>Actinomycetota</taxon>
        <taxon>Actinomycetes</taxon>
        <taxon>Bifidobacteriales</taxon>
        <taxon>Bifidobacteriaceae</taxon>
        <taxon>Bifidobacterium</taxon>
    </lineage>
</organism>
<dbReference type="GO" id="GO:0004386">
    <property type="term" value="F:helicase activity"/>
    <property type="evidence" value="ECO:0007669"/>
    <property type="project" value="UniProtKB-KW"/>
</dbReference>
<feature type="domain" description="Helicase C-terminal" evidence="2">
    <location>
        <begin position="879"/>
        <end position="1050"/>
    </location>
</feature>
<proteinExistence type="predicted"/>
<dbReference type="OrthoDB" id="713315at2"/>
<dbReference type="PROSITE" id="PS51194">
    <property type="entry name" value="HELICASE_CTER"/>
    <property type="match status" value="1"/>
</dbReference>
<evidence type="ECO:0000259" key="2">
    <source>
        <dbReference type="PROSITE" id="PS51194"/>
    </source>
</evidence>
<keyword evidence="4" id="KW-1185">Reference proteome</keyword>
<feature type="region of interest" description="Disordered" evidence="1">
    <location>
        <begin position="65"/>
        <end position="99"/>
    </location>
</feature>
<dbReference type="EMBL" id="MVOG01000017">
    <property type="protein sequence ID" value="PAU69282.1"/>
    <property type="molecule type" value="Genomic_DNA"/>
</dbReference>
<dbReference type="Gene3D" id="3.40.50.300">
    <property type="entry name" value="P-loop containing nucleotide triphosphate hydrolases"/>
    <property type="match status" value="1"/>
</dbReference>